<evidence type="ECO:0000313" key="3">
    <source>
        <dbReference type="Proteomes" id="UP000267027"/>
    </source>
</evidence>
<evidence type="ECO:0000256" key="1">
    <source>
        <dbReference type="SAM" id="MobiDB-lite"/>
    </source>
</evidence>
<sequence>MICALQCKYTCIRVLDGRLDHASEKDKVRGHRPRRDESTPLIQRRLTPEKNCSSEHATVDESVASAFSSTPV</sequence>
<dbReference type="EMBL" id="UYYA01005609">
    <property type="protein sequence ID" value="VDM64783.1"/>
    <property type="molecule type" value="Genomic_DNA"/>
</dbReference>
<dbReference type="WBParaSite" id="ACOC_0001319701-mRNA-1">
    <property type="protein sequence ID" value="ACOC_0001319701-mRNA-1"/>
    <property type="gene ID" value="ACOC_0001319701"/>
</dbReference>
<name>A0A0R3Q299_ANGCS</name>
<organism evidence="4">
    <name type="scientific">Angiostrongylus costaricensis</name>
    <name type="common">Nematode worm</name>
    <dbReference type="NCBI Taxonomy" id="334426"/>
    <lineage>
        <taxon>Eukaryota</taxon>
        <taxon>Metazoa</taxon>
        <taxon>Ecdysozoa</taxon>
        <taxon>Nematoda</taxon>
        <taxon>Chromadorea</taxon>
        <taxon>Rhabditida</taxon>
        <taxon>Rhabditina</taxon>
        <taxon>Rhabditomorpha</taxon>
        <taxon>Strongyloidea</taxon>
        <taxon>Metastrongylidae</taxon>
        <taxon>Angiostrongylus</taxon>
    </lineage>
</organism>
<proteinExistence type="predicted"/>
<gene>
    <name evidence="2" type="ORF">ACOC_LOCUS13198</name>
</gene>
<keyword evidence="3" id="KW-1185">Reference proteome</keyword>
<dbReference type="AlphaFoldDB" id="A0A0R3Q299"/>
<evidence type="ECO:0000313" key="2">
    <source>
        <dbReference type="EMBL" id="VDM64783.1"/>
    </source>
</evidence>
<reference evidence="2 3" key="2">
    <citation type="submission" date="2018-11" db="EMBL/GenBank/DDBJ databases">
        <authorList>
            <consortium name="Pathogen Informatics"/>
        </authorList>
    </citation>
    <scope>NUCLEOTIDE SEQUENCE [LARGE SCALE GENOMIC DNA]</scope>
    <source>
        <strain evidence="2 3">Costa Rica</strain>
    </source>
</reference>
<accession>A0A0R3Q299</accession>
<feature type="region of interest" description="Disordered" evidence="1">
    <location>
        <begin position="22"/>
        <end position="72"/>
    </location>
</feature>
<evidence type="ECO:0000313" key="4">
    <source>
        <dbReference type="WBParaSite" id="ACOC_0001319701-mRNA-1"/>
    </source>
</evidence>
<protein>
    <submittedName>
        <fullName evidence="2 4">Uncharacterized protein</fullName>
    </submittedName>
</protein>
<dbReference type="Proteomes" id="UP000267027">
    <property type="component" value="Unassembled WGS sequence"/>
</dbReference>
<reference evidence="4" key="1">
    <citation type="submission" date="2017-02" db="UniProtKB">
        <authorList>
            <consortium name="WormBaseParasite"/>
        </authorList>
    </citation>
    <scope>IDENTIFICATION</scope>
</reference>